<dbReference type="Gene3D" id="3.40.1370.10">
    <property type="match status" value="1"/>
</dbReference>
<protein>
    <recommendedName>
        <fullName evidence="4 5">Large ribosomal subunit protein uL4</fullName>
    </recommendedName>
</protein>
<comment type="subunit">
    <text evidence="5">Part of the 50S ribosomal subunit.</text>
</comment>
<dbReference type="PANTHER" id="PTHR10746">
    <property type="entry name" value="50S RIBOSOMAL PROTEIN L4"/>
    <property type="match status" value="1"/>
</dbReference>
<comment type="function">
    <text evidence="5">One of the primary rRNA binding proteins, this protein initially binds near the 5'-end of the 23S rRNA. It is important during the early stages of 50S assembly. It makes multiple contacts with different domains of the 23S rRNA in the assembled 50S subunit and ribosome.</text>
</comment>
<proteinExistence type="inferred from homology"/>
<evidence type="ECO:0000256" key="3">
    <source>
        <dbReference type="ARBA" id="ARBA00023274"/>
    </source>
</evidence>
<organism evidence="7 8">
    <name type="scientific">Candidatus Curtissbacteria bacterium RIFCSPLOWO2_01_FULL_42_50</name>
    <dbReference type="NCBI Taxonomy" id="1797730"/>
    <lineage>
        <taxon>Bacteria</taxon>
        <taxon>Candidatus Curtissiibacteriota</taxon>
    </lineage>
</organism>
<keyword evidence="5" id="KW-0694">RNA-binding</keyword>
<keyword evidence="2 5" id="KW-0689">Ribosomal protein</keyword>
<dbReference type="GO" id="GO:1990904">
    <property type="term" value="C:ribonucleoprotein complex"/>
    <property type="evidence" value="ECO:0007669"/>
    <property type="project" value="UniProtKB-KW"/>
</dbReference>
<dbReference type="EMBL" id="MFBT01000038">
    <property type="protein sequence ID" value="OGD98366.1"/>
    <property type="molecule type" value="Genomic_DNA"/>
</dbReference>
<dbReference type="GO" id="GO:0006412">
    <property type="term" value="P:translation"/>
    <property type="evidence" value="ECO:0007669"/>
    <property type="project" value="UniProtKB-UniRule"/>
</dbReference>
<feature type="compositionally biased region" description="Basic residues" evidence="6">
    <location>
        <begin position="62"/>
        <end position="73"/>
    </location>
</feature>
<evidence type="ECO:0000256" key="5">
    <source>
        <dbReference type="HAMAP-Rule" id="MF_01328"/>
    </source>
</evidence>
<dbReference type="GO" id="GO:0005840">
    <property type="term" value="C:ribosome"/>
    <property type="evidence" value="ECO:0007669"/>
    <property type="project" value="UniProtKB-KW"/>
</dbReference>
<dbReference type="HAMAP" id="MF_01328_B">
    <property type="entry name" value="Ribosomal_uL4_B"/>
    <property type="match status" value="1"/>
</dbReference>
<evidence type="ECO:0000256" key="6">
    <source>
        <dbReference type="SAM" id="MobiDB-lite"/>
    </source>
</evidence>
<evidence type="ECO:0000313" key="8">
    <source>
        <dbReference type="Proteomes" id="UP000177039"/>
    </source>
</evidence>
<dbReference type="GO" id="GO:0003735">
    <property type="term" value="F:structural constituent of ribosome"/>
    <property type="evidence" value="ECO:0007669"/>
    <property type="project" value="InterPro"/>
</dbReference>
<dbReference type="AlphaFoldDB" id="A0A1F5H2J1"/>
<comment type="similarity">
    <text evidence="1 5">Belongs to the universal ribosomal protein uL4 family.</text>
</comment>
<sequence>MPKLAAQVFDTQGRVQGTINLPKEIFGQTPNQNLLAQAVRVYFANQSGHFANTKTRSEVRGGGRKPHRQKGTGRARAGSIRSPLWVGGGKAFGPHYREVKLSLPKKMKHKALIHSLSLKFKSGHIKVIQNIEKIEPKTKIIANLLLKLRAKGDTLLVLSANPPAGGKNVKLASRNISQVSVETAQNLNANIVLKNNQLLISKEAVSSFQIK</sequence>
<dbReference type="GO" id="GO:0019843">
    <property type="term" value="F:rRNA binding"/>
    <property type="evidence" value="ECO:0007669"/>
    <property type="project" value="UniProtKB-UniRule"/>
</dbReference>
<dbReference type="InterPro" id="IPR023574">
    <property type="entry name" value="Ribosomal_uL4_dom_sf"/>
</dbReference>
<accession>A0A1F5H2J1</accession>
<dbReference type="Proteomes" id="UP000177039">
    <property type="component" value="Unassembled WGS sequence"/>
</dbReference>
<evidence type="ECO:0000313" key="7">
    <source>
        <dbReference type="EMBL" id="OGD98366.1"/>
    </source>
</evidence>
<dbReference type="NCBIfam" id="TIGR03953">
    <property type="entry name" value="rplD_bact"/>
    <property type="match status" value="1"/>
</dbReference>
<dbReference type="InterPro" id="IPR013005">
    <property type="entry name" value="Ribosomal_uL4-like"/>
</dbReference>
<reference evidence="7 8" key="1">
    <citation type="journal article" date="2016" name="Nat. Commun.">
        <title>Thousands of microbial genomes shed light on interconnected biogeochemical processes in an aquifer system.</title>
        <authorList>
            <person name="Anantharaman K."/>
            <person name="Brown C.T."/>
            <person name="Hug L.A."/>
            <person name="Sharon I."/>
            <person name="Castelle C.J."/>
            <person name="Probst A.J."/>
            <person name="Thomas B.C."/>
            <person name="Singh A."/>
            <person name="Wilkins M.J."/>
            <person name="Karaoz U."/>
            <person name="Brodie E.L."/>
            <person name="Williams K.H."/>
            <person name="Hubbard S.S."/>
            <person name="Banfield J.F."/>
        </authorList>
    </citation>
    <scope>NUCLEOTIDE SEQUENCE [LARGE SCALE GENOMIC DNA]</scope>
</reference>
<keyword evidence="3 5" id="KW-0687">Ribonucleoprotein</keyword>
<evidence type="ECO:0000256" key="2">
    <source>
        <dbReference type="ARBA" id="ARBA00022980"/>
    </source>
</evidence>
<feature type="region of interest" description="Disordered" evidence="6">
    <location>
        <begin position="54"/>
        <end position="79"/>
    </location>
</feature>
<name>A0A1F5H2J1_9BACT</name>
<dbReference type="InterPro" id="IPR002136">
    <property type="entry name" value="Ribosomal_uL4"/>
</dbReference>
<dbReference type="Pfam" id="PF00573">
    <property type="entry name" value="Ribosomal_L4"/>
    <property type="match status" value="1"/>
</dbReference>
<comment type="function">
    <text evidence="5">Forms part of the polypeptide exit tunnel.</text>
</comment>
<comment type="caution">
    <text evidence="7">The sequence shown here is derived from an EMBL/GenBank/DDBJ whole genome shotgun (WGS) entry which is preliminary data.</text>
</comment>
<dbReference type="PANTHER" id="PTHR10746:SF6">
    <property type="entry name" value="LARGE RIBOSOMAL SUBUNIT PROTEIN UL4M"/>
    <property type="match status" value="1"/>
</dbReference>
<gene>
    <name evidence="5" type="primary">rplD</name>
    <name evidence="7" type="ORF">A3B54_00560</name>
</gene>
<dbReference type="SUPFAM" id="SSF52166">
    <property type="entry name" value="Ribosomal protein L4"/>
    <property type="match status" value="1"/>
</dbReference>
<evidence type="ECO:0000256" key="4">
    <source>
        <dbReference type="ARBA" id="ARBA00035244"/>
    </source>
</evidence>
<keyword evidence="5" id="KW-0699">rRNA-binding</keyword>
<evidence type="ECO:0000256" key="1">
    <source>
        <dbReference type="ARBA" id="ARBA00010528"/>
    </source>
</evidence>